<dbReference type="GO" id="GO:0005789">
    <property type="term" value="C:endoplasmic reticulum membrane"/>
    <property type="evidence" value="ECO:0007669"/>
    <property type="project" value="UniProtKB-SubCell"/>
</dbReference>
<dbReference type="UniPathway" id="UPA00378"/>
<comment type="subcellular location">
    <subcellularLocation>
        <location evidence="5">Endoplasmic reticulum membrane</location>
        <topology evidence="5">Multi-pass membrane protein</topology>
    </subcellularLocation>
    <subcellularLocation>
        <location evidence="1">Membrane</location>
        <topology evidence="1">Multi-pass membrane protein</topology>
    </subcellularLocation>
</comment>
<accession>A0A078AUF6</accession>
<keyword evidence="3 5" id="KW-1133">Transmembrane helix</keyword>
<comment type="pathway">
    <text evidence="5">Protein modification; protein glycosylation.</text>
</comment>
<sequence>MGAFDKVFGLALILAGVTIAVYYTLWVIHSIPCVCKHFGDLPVFLDPVWLFILPSMALIGGVSFIWFFISSTNKKIALAKAQAAAKVAQEKKGM</sequence>
<keyword evidence="7" id="KW-1185">Reference proteome</keyword>
<keyword evidence="5" id="KW-0256">Endoplasmic reticulum</keyword>
<dbReference type="Proteomes" id="UP000039865">
    <property type="component" value="Unassembled WGS sequence"/>
</dbReference>
<comment type="subunit">
    <text evidence="5">Component of the dolichol-phosphate mannose (DPM) synthase complex.</text>
</comment>
<keyword evidence="4 5" id="KW-0472">Membrane</keyword>
<feature type="transmembrane region" description="Helical" evidence="5">
    <location>
        <begin position="48"/>
        <end position="69"/>
    </location>
</feature>
<proteinExistence type="inferred from homology"/>
<evidence type="ECO:0000256" key="4">
    <source>
        <dbReference type="ARBA" id="ARBA00023136"/>
    </source>
</evidence>
<keyword evidence="2 5" id="KW-0812">Transmembrane</keyword>
<reference evidence="6 7" key="1">
    <citation type="submission" date="2014-06" db="EMBL/GenBank/DDBJ databases">
        <authorList>
            <person name="Swart Estienne"/>
        </authorList>
    </citation>
    <scope>NUCLEOTIDE SEQUENCE [LARGE SCALE GENOMIC DNA]</scope>
    <source>
        <strain evidence="6 7">130c</strain>
    </source>
</reference>
<feature type="transmembrane region" description="Helical" evidence="5">
    <location>
        <begin position="7"/>
        <end position="28"/>
    </location>
</feature>
<dbReference type="Pfam" id="PF07297">
    <property type="entry name" value="DPM2"/>
    <property type="match status" value="1"/>
</dbReference>
<dbReference type="GO" id="GO:0030234">
    <property type="term" value="F:enzyme regulator activity"/>
    <property type="evidence" value="ECO:0007669"/>
    <property type="project" value="UniProtKB-UniRule"/>
</dbReference>
<protein>
    <recommendedName>
        <fullName evidence="5">Dolichol phosphate-mannose biosynthesis regulatory protein</fullName>
    </recommendedName>
</protein>
<evidence type="ECO:0000313" key="6">
    <source>
        <dbReference type="EMBL" id="CDW85646.1"/>
    </source>
</evidence>
<organism evidence="6 7">
    <name type="scientific">Stylonychia lemnae</name>
    <name type="common">Ciliate</name>
    <dbReference type="NCBI Taxonomy" id="5949"/>
    <lineage>
        <taxon>Eukaryota</taxon>
        <taxon>Sar</taxon>
        <taxon>Alveolata</taxon>
        <taxon>Ciliophora</taxon>
        <taxon>Intramacronucleata</taxon>
        <taxon>Spirotrichea</taxon>
        <taxon>Stichotrichia</taxon>
        <taxon>Sporadotrichida</taxon>
        <taxon>Oxytrichidae</taxon>
        <taxon>Stylonychinae</taxon>
        <taxon>Stylonychia</taxon>
    </lineage>
</organism>
<evidence type="ECO:0000256" key="1">
    <source>
        <dbReference type="ARBA" id="ARBA00004141"/>
    </source>
</evidence>
<dbReference type="InParanoid" id="A0A078AUF6"/>
<comment type="function">
    <text evidence="5">Regulatory subunit of the dolichol-phosphate mannose (DPM) synthase complex; essential for the ER localization.</text>
</comment>
<dbReference type="EMBL" id="CCKQ01013925">
    <property type="protein sequence ID" value="CDW85646.1"/>
    <property type="molecule type" value="Genomic_DNA"/>
</dbReference>
<dbReference type="AlphaFoldDB" id="A0A078AUF6"/>
<dbReference type="InterPro" id="IPR009914">
    <property type="entry name" value="DPM2"/>
</dbReference>
<gene>
    <name evidence="6" type="primary">Contig16003.g17057</name>
    <name evidence="6" type="ORF">STYLEM_14728</name>
</gene>
<evidence type="ECO:0000313" key="7">
    <source>
        <dbReference type="Proteomes" id="UP000039865"/>
    </source>
</evidence>
<evidence type="ECO:0000256" key="2">
    <source>
        <dbReference type="ARBA" id="ARBA00022692"/>
    </source>
</evidence>
<dbReference type="GO" id="GO:0180047">
    <property type="term" value="P:dolichol phosphate mannose biosynthetic process"/>
    <property type="evidence" value="ECO:0007669"/>
    <property type="project" value="InterPro"/>
</dbReference>
<evidence type="ECO:0000256" key="3">
    <source>
        <dbReference type="ARBA" id="ARBA00022989"/>
    </source>
</evidence>
<evidence type="ECO:0000256" key="5">
    <source>
        <dbReference type="RuleBase" id="RU365084"/>
    </source>
</evidence>
<comment type="similarity">
    <text evidence="5">Belongs to the DPM2 family.</text>
</comment>
<name>A0A078AUF6_STYLE</name>